<sequence>MDLVSGKLTLLVCVLAITSCMPLEKLLQVEASRTIPVLCTHDYQCKQYCEGAYRCENGSCTCLDYEQAQEEQPINQSTSFSTCARDNDCCRSCPSVCESKICVRGRCFCE</sequence>
<dbReference type="RefSeq" id="XP_021277511.1">
    <property type="nucleotide sequence ID" value="XM_021421836.1"/>
</dbReference>
<name>A0A6J0ZSD7_9ROSI</name>
<dbReference type="PROSITE" id="PS51257">
    <property type="entry name" value="PROKAR_LIPOPROTEIN"/>
    <property type="match status" value="1"/>
</dbReference>
<organism evidence="2 3">
    <name type="scientific">Herrania umbratica</name>
    <dbReference type="NCBI Taxonomy" id="108875"/>
    <lineage>
        <taxon>Eukaryota</taxon>
        <taxon>Viridiplantae</taxon>
        <taxon>Streptophyta</taxon>
        <taxon>Embryophyta</taxon>
        <taxon>Tracheophyta</taxon>
        <taxon>Spermatophyta</taxon>
        <taxon>Magnoliopsida</taxon>
        <taxon>eudicotyledons</taxon>
        <taxon>Gunneridae</taxon>
        <taxon>Pentapetalae</taxon>
        <taxon>rosids</taxon>
        <taxon>malvids</taxon>
        <taxon>Malvales</taxon>
        <taxon>Malvaceae</taxon>
        <taxon>Byttnerioideae</taxon>
        <taxon>Herrania</taxon>
    </lineage>
</organism>
<evidence type="ECO:0000256" key="1">
    <source>
        <dbReference type="SAM" id="SignalP"/>
    </source>
</evidence>
<feature type="chain" id="PRO_5026649269" evidence="1">
    <location>
        <begin position="21"/>
        <end position="110"/>
    </location>
</feature>
<keyword evidence="1" id="KW-0732">Signal</keyword>
<reference evidence="3" key="1">
    <citation type="submission" date="2025-08" db="UniProtKB">
        <authorList>
            <consortium name="RefSeq"/>
        </authorList>
    </citation>
    <scope>IDENTIFICATION</scope>
    <source>
        <tissue evidence="3">Leaf</tissue>
    </source>
</reference>
<dbReference type="GeneID" id="110411607"/>
<feature type="signal peptide" evidence="1">
    <location>
        <begin position="1"/>
        <end position="20"/>
    </location>
</feature>
<keyword evidence="2" id="KW-1185">Reference proteome</keyword>
<proteinExistence type="predicted"/>
<evidence type="ECO:0000313" key="2">
    <source>
        <dbReference type="Proteomes" id="UP000504621"/>
    </source>
</evidence>
<gene>
    <name evidence="3" type="primary">LOC110411607</name>
</gene>
<protein>
    <submittedName>
        <fullName evidence="3">Uncharacterized protein LOC110411607</fullName>
    </submittedName>
</protein>
<evidence type="ECO:0000313" key="3">
    <source>
        <dbReference type="RefSeq" id="XP_021277511.1"/>
    </source>
</evidence>
<dbReference type="OrthoDB" id="971425at2759"/>
<dbReference type="Proteomes" id="UP000504621">
    <property type="component" value="Unplaced"/>
</dbReference>
<dbReference type="AlphaFoldDB" id="A0A6J0ZSD7"/>
<accession>A0A6J0ZSD7</accession>